<sequence>MMDSASGDIESALPLPTVSIAKDAYAVGYAAGIWADEHTLGMVHRVWSVGAQQRRGLPRRVLAFPIHSVFFLLTLITNLTSNTSSFTYILFNTYLISLIPPNIFPEETPHPQRDVRTKK</sequence>
<dbReference type="EMBL" id="JAAWWK010000001">
    <property type="protein sequence ID" value="NKI15914.1"/>
    <property type="molecule type" value="Genomic_DNA"/>
</dbReference>
<accession>A0ABX1G9T0</accession>
<dbReference type="RefSeq" id="WP_168448468.1">
    <property type="nucleotide sequence ID" value="NZ_JAAWWK010000001.1"/>
</dbReference>
<evidence type="ECO:0000313" key="2">
    <source>
        <dbReference type="EMBL" id="NKI15914.1"/>
    </source>
</evidence>
<name>A0ABX1G9T0_9GAMM</name>
<proteinExistence type="predicted"/>
<gene>
    <name evidence="2" type="ORF">HCU74_00650</name>
</gene>
<reference evidence="2 3" key="1">
    <citation type="submission" date="2020-04" db="EMBL/GenBank/DDBJ databases">
        <authorList>
            <person name="Yoon J."/>
        </authorList>
    </citation>
    <scope>NUCLEOTIDE SEQUENCE [LARGE SCALE GENOMIC DNA]</scope>
    <source>
        <strain evidence="2 3">KMU-166</strain>
    </source>
</reference>
<comment type="caution">
    <text evidence="2">The sequence shown here is derived from an EMBL/GenBank/DDBJ whole genome shotgun (WGS) entry which is preliminary data.</text>
</comment>
<evidence type="ECO:0000256" key="1">
    <source>
        <dbReference type="SAM" id="Phobius"/>
    </source>
</evidence>
<evidence type="ECO:0000313" key="3">
    <source>
        <dbReference type="Proteomes" id="UP000765845"/>
    </source>
</evidence>
<dbReference type="Proteomes" id="UP000765845">
    <property type="component" value="Unassembled WGS sequence"/>
</dbReference>
<keyword evidence="1" id="KW-0472">Membrane</keyword>
<keyword evidence="1" id="KW-1133">Transmembrane helix</keyword>
<keyword evidence="3" id="KW-1185">Reference proteome</keyword>
<organism evidence="2 3">
    <name type="scientific">Spongiibacter thalassae</name>
    <dbReference type="NCBI Taxonomy" id="2721624"/>
    <lineage>
        <taxon>Bacteria</taxon>
        <taxon>Pseudomonadati</taxon>
        <taxon>Pseudomonadota</taxon>
        <taxon>Gammaproteobacteria</taxon>
        <taxon>Cellvibrionales</taxon>
        <taxon>Spongiibacteraceae</taxon>
        <taxon>Spongiibacter</taxon>
    </lineage>
</organism>
<keyword evidence="1" id="KW-0812">Transmembrane</keyword>
<feature type="transmembrane region" description="Helical" evidence="1">
    <location>
        <begin position="61"/>
        <end position="80"/>
    </location>
</feature>
<protein>
    <submittedName>
        <fullName evidence="2">Uncharacterized protein</fullName>
    </submittedName>
</protein>